<comment type="caution">
    <text evidence="2">The sequence shown here is derived from an EMBL/GenBank/DDBJ whole genome shotgun (WGS) entry which is preliminary data.</text>
</comment>
<dbReference type="InterPro" id="IPR013216">
    <property type="entry name" value="Methyltransf_11"/>
</dbReference>
<sequence length="201" mass="22334">MEQRAVAFWERHAAGYDEASAFIERRWMSRARTWVTERTVGEVLEVCIGTGANLPLYSETVRLTGLDWSGGMLAETRAKAEALGRVVALHQGDAAELPFRDNTFDSVICTFGLCCVPRHERAITEMVRVLRPGGRLLLADHVPSTRMPIRLAQRAIESVSGRLVGEHFTRRPAALLPGHGMTIIDSRRESAGIFEVVHATR</sequence>
<evidence type="ECO:0000313" key="2">
    <source>
        <dbReference type="EMBL" id="CCI54623.1"/>
    </source>
</evidence>
<dbReference type="CDD" id="cd02440">
    <property type="entry name" value="AdoMet_MTases"/>
    <property type="match status" value="1"/>
</dbReference>
<dbReference type="SUPFAM" id="SSF53335">
    <property type="entry name" value="S-adenosyl-L-methionine-dependent methyltransferases"/>
    <property type="match status" value="1"/>
</dbReference>
<gene>
    <name evidence="2" type="ORF">BN13_790002</name>
</gene>
<dbReference type="PANTHER" id="PTHR42912">
    <property type="entry name" value="METHYLTRANSFERASE"/>
    <property type="match status" value="1"/>
</dbReference>
<dbReference type="EC" id="2.1.1.17" evidence="2"/>
<reference evidence="2 3" key="1">
    <citation type="journal article" date="2013" name="ISME J.">
        <title>A metabolic model for members of the genus Tetrasphaera involved in enhanced biological phosphorus removal.</title>
        <authorList>
            <person name="Kristiansen R."/>
            <person name="Nguyen H.T.T."/>
            <person name="Saunders A.M."/>
            <person name="Nielsen J.L."/>
            <person name="Wimmer R."/>
            <person name="Le V.Q."/>
            <person name="McIlroy S.J."/>
            <person name="Petrovski S."/>
            <person name="Seviour R.J."/>
            <person name="Calteau A."/>
            <person name="Nielsen K.L."/>
            <person name="Nielsen P.H."/>
        </authorList>
    </citation>
    <scope>NUCLEOTIDE SEQUENCE [LARGE SCALE GENOMIC DNA]</scope>
    <source>
        <strain evidence="2 3">Ben 74</strain>
    </source>
</reference>
<dbReference type="InterPro" id="IPR050508">
    <property type="entry name" value="Methyltransf_Superfamily"/>
</dbReference>
<dbReference type="Gene3D" id="3.40.50.150">
    <property type="entry name" value="Vaccinia Virus protein VP39"/>
    <property type="match status" value="1"/>
</dbReference>
<dbReference type="Proteomes" id="UP000035720">
    <property type="component" value="Unassembled WGS sequence"/>
</dbReference>
<dbReference type="AlphaFoldDB" id="A0A077MGB3"/>
<dbReference type="InterPro" id="IPR029063">
    <property type="entry name" value="SAM-dependent_MTases_sf"/>
</dbReference>
<dbReference type="PANTHER" id="PTHR42912:SF93">
    <property type="entry name" value="N6-ADENOSINE-METHYLTRANSFERASE TMT1A"/>
    <property type="match status" value="1"/>
</dbReference>
<protein>
    <submittedName>
        <fullName evidence="2">Phosphatidylethanolamine N-methyltransferase / phosphatidyl-N-methylethanolamine N-methyltransferase</fullName>
        <ecNumber evidence="2">2.1.1.17</ecNumber>
        <ecNumber evidence="2">2.1.1.71</ecNumber>
    </submittedName>
</protein>
<feature type="domain" description="Methyltransferase type 11" evidence="1">
    <location>
        <begin position="44"/>
        <end position="137"/>
    </location>
</feature>
<evidence type="ECO:0000313" key="3">
    <source>
        <dbReference type="Proteomes" id="UP000035720"/>
    </source>
</evidence>
<keyword evidence="3" id="KW-1185">Reference proteome</keyword>
<dbReference type="EC" id="2.1.1.71" evidence="2"/>
<dbReference type="OrthoDB" id="9797252at2"/>
<accession>A0A077MGB3</accession>
<keyword evidence="2" id="KW-0489">Methyltransferase</keyword>
<dbReference type="GO" id="GO:0032259">
    <property type="term" value="P:methylation"/>
    <property type="evidence" value="ECO:0007669"/>
    <property type="project" value="UniProtKB-KW"/>
</dbReference>
<name>A0A077MGB3_9MICO</name>
<dbReference type="RefSeq" id="WP_048547275.1">
    <property type="nucleotide sequence ID" value="NZ_HF571038.1"/>
</dbReference>
<proteinExistence type="predicted"/>
<dbReference type="GO" id="GO:0004608">
    <property type="term" value="F:phosphatidylethanolamine N-methyltransferase activity"/>
    <property type="evidence" value="ECO:0007669"/>
    <property type="project" value="UniProtKB-EC"/>
</dbReference>
<keyword evidence="2" id="KW-0808">Transferase</keyword>
<dbReference type="GO" id="GO:0000773">
    <property type="term" value="F:phosphatidyl-N-methylethanolamine N-methyltransferase activity"/>
    <property type="evidence" value="ECO:0007669"/>
    <property type="project" value="UniProtKB-EC"/>
</dbReference>
<dbReference type="STRING" id="1193518.BN13_790002"/>
<organism evidence="2 3">
    <name type="scientific">Nostocoides jenkinsii Ben 74</name>
    <dbReference type="NCBI Taxonomy" id="1193518"/>
    <lineage>
        <taxon>Bacteria</taxon>
        <taxon>Bacillati</taxon>
        <taxon>Actinomycetota</taxon>
        <taxon>Actinomycetes</taxon>
        <taxon>Micrococcales</taxon>
        <taxon>Intrasporangiaceae</taxon>
        <taxon>Nostocoides</taxon>
    </lineage>
</organism>
<evidence type="ECO:0000259" key="1">
    <source>
        <dbReference type="Pfam" id="PF08241"/>
    </source>
</evidence>
<dbReference type="Pfam" id="PF08241">
    <property type="entry name" value="Methyltransf_11"/>
    <property type="match status" value="1"/>
</dbReference>
<dbReference type="EMBL" id="CAJC01000193">
    <property type="protein sequence ID" value="CCI54623.1"/>
    <property type="molecule type" value="Genomic_DNA"/>
</dbReference>